<reference evidence="10 13" key="2">
    <citation type="submission" date="2018-04" db="EMBL/GenBank/DDBJ databases">
        <title>Draft genome sequence of Pseudomonas syringae pv. actinidiae biovar 1 strains isolated from kiwifruit in Kagawa prefecture.</title>
        <authorList>
            <person name="Tabuchi M."/>
            <person name="Saito M."/>
            <person name="Fujiwara S."/>
            <person name="Sasa N."/>
            <person name="Akimitsu K."/>
            <person name="Gomi K."/>
            <person name="Konishi-Sugita S."/>
            <person name="Hamano K."/>
            <person name="Kataoka I."/>
        </authorList>
    </citation>
    <scope>NUCLEOTIDE SEQUENCE [LARGE SCALE GENOMIC DNA]</scope>
    <source>
        <strain evidence="10 13">MAFF212206</strain>
    </source>
</reference>
<dbReference type="AlphaFoldDB" id="A0A0K8LUN9"/>
<comment type="catalytic activity">
    <reaction evidence="6">
        <text>L-threonyl-[protein] + ATP = 3-O-(5'-adenylyl)-L-threonyl-[protein] + diphosphate</text>
        <dbReference type="Rhea" id="RHEA:54292"/>
        <dbReference type="Rhea" id="RHEA-COMP:11060"/>
        <dbReference type="Rhea" id="RHEA-COMP:13847"/>
        <dbReference type="ChEBI" id="CHEBI:30013"/>
        <dbReference type="ChEBI" id="CHEBI:30616"/>
        <dbReference type="ChEBI" id="CHEBI:33019"/>
        <dbReference type="ChEBI" id="CHEBI:138113"/>
        <dbReference type="EC" id="2.7.7.108"/>
    </reaction>
</comment>
<accession>A0A0K8LUN9</accession>
<evidence type="ECO:0000256" key="2">
    <source>
        <dbReference type="ARBA" id="ARBA00022695"/>
    </source>
</evidence>
<keyword evidence="1" id="KW-0808">Transferase</keyword>
<evidence type="ECO:0000313" key="10">
    <source>
        <dbReference type="EMBL" id="GBH08456.1"/>
    </source>
</evidence>
<dbReference type="PANTHER" id="PTHR39560">
    <property type="entry name" value="PROTEIN ADENYLYLTRANSFERASE FIC-RELATED"/>
    <property type="match status" value="1"/>
</dbReference>
<evidence type="ECO:0000313" key="9">
    <source>
        <dbReference type="EMBL" id="ATV19425.1"/>
    </source>
</evidence>
<keyword evidence="3" id="KW-0547">Nucleotide-binding</keyword>
<dbReference type="GO" id="GO:0070733">
    <property type="term" value="F:AMPylase activity"/>
    <property type="evidence" value="ECO:0007669"/>
    <property type="project" value="UniProtKB-EC"/>
</dbReference>
<dbReference type="EC" id="2.7.7.108" evidence="5"/>
<evidence type="ECO:0000256" key="3">
    <source>
        <dbReference type="ARBA" id="ARBA00022741"/>
    </source>
</evidence>
<dbReference type="GO" id="GO:0005524">
    <property type="term" value="F:ATP binding"/>
    <property type="evidence" value="ECO:0007669"/>
    <property type="project" value="UniProtKB-KW"/>
</dbReference>
<evidence type="ECO:0000313" key="12">
    <source>
        <dbReference type="Proteomes" id="UP000230024"/>
    </source>
</evidence>
<protein>
    <recommendedName>
        <fullName evidence="5">protein adenylyltransferase</fullName>
        <ecNumber evidence="5">2.7.7.108</ecNumber>
    </recommendedName>
</protein>
<evidence type="ECO:0000313" key="11">
    <source>
        <dbReference type="EMBL" id="GBH15919.1"/>
    </source>
</evidence>
<keyword evidence="2" id="KW-0548">Nucleotidyltransferase</keyword>
<dbReference type="PROSITE" id="PS51459">
    <property type="entry name" value="FIDO"/>
    <property type="match status" value="1"/>
</dbReference>
<dbReference type="EMBL" id="BGJZ01000090">
    <property type="protein sequence ID" value="GBH08456.1"/>
    <property type="molecule type" value="Genomic_DNA"/>
</dbReference>
<evidence type="ECO:0000256" key="5">
    <source>
        <dbReference type="ARBA" id="ARBA00034531"/>
    </source>
</evidence>
<dbReference type="InterPro" id="IPR003812">
    <property type="entry name" value="Fido"/>
</dbReference>
<dbReference type="EMBL" id="BGKA01000067">
    <property type="protein sequence ID" value="GBH15919.1"/>
    <property type="molecule type" value="Genomic_DNA"/>
</dbReference>
<gene>
    <name evidence="9" type="ORF">CT122_23415</name>
    <name evidence="10" type="ORF">KPSA1_01830</name>
    <name evidence="11" type="ORF">KPSA3_01852</name>
</gene>
<reference evidence="11 14" key="3">
    <citation type="submission" date="2018-04" db="EMBL/GenBank/DDBJ databases">
        <title>Draft genome sequence of Pseudomonas syringae pv. actinidiae biovar 3 strains isolated from kiwifruit in Kagawa prefecture.</title>
        <authorList>
            <person name="Tabuchi M."/>
            <person name="Saito M."/>
            <person name="Fujiwara S."/>
            <person name="Sasa N."/>
            <person name="Akimitsu K."/>
            <person name="Gomi K."/>
            <person name="Konishi-Sugita S."/>
            <person name="Hamano K."/>
            <person name="Kataoka I."/>
        </authorList>
    </citation>
    <scope>NUCLEOTIDE SEQUENCE [LARGE SCALE GENOMIC DNA]</scope>
    <source>
        <strain evidence="11 14">MAFF212211</strain>
    </source>
</reference>
<dbReference type="InterPro" id="IPR036597">
    <property type="entry name" value="Fido-like_dom_sf"/>
</dbReference>
<evidence type="ECO:0000256" key="4">
    <source>
        <dbReference type="ARBA" id="ARBA00022840"/>
    </source>
</evidence>
<sequence>MFDPFNDFEARGYLRNIEGEKNPDIVKRLEHNLFAANLSDAMVYLASKPFIEYVDFLYVHKILFGEFYPWAGQDRLQTTPNKAISKADTFFCHPKDSQRAVEQGLKLAQDGVTLKKSPGVVMGLFAYAHPFLDGNGRTMLVVHTVLCHRAGFSIHWARTGKSDYLSALGEEIETPDKGILDAYLKDFIAPPLDPAGWEVAIQAIRGLDGIASSDIIEGEFSDPAISQKYEQFDQRRGYEIK</sequence>
<dbReference type="Proteomes" id="UP000247480">
    <property type="component" value="Unassembled WGS sequence"/>
</dbReference>
<dbReference type="Proteomes" id="UP000230024">
    <property type="component" value="Chromosome"/>
</dbReference>
<organism evidence="11 14">
    <name type="scientific">Pseudomonas syringae pv. actinidiae</name>
    <dbReference type="NCBI Taxonomy" id="103796"/>
    <lineage>
        <taxon>Bacteria</taxon>
        <taxon>Pseudomonadati</taxon>
        <taxon>Pseudomonadota</taxon>
        <taxon>Gammaproteobacteria</taxon>
        <taxon>Pseudomonadales</taxon>
        <taxon>Pseudomonadaceae</taxon>
        <taxon>Pseudomonas</taxon>
        <taxon>Pseudomonas syringae</taxon>
    </lineage>
</organism>
<evidence type="ECO:0000256" key="7">
    <source>
        <dbReference type="ARBA" id="ARBA00048696"/>
    </source>
</evidence>
<reference evidence="9 12" key="1">
    <citation type="submission" date="2017-11" db="EMBL/GenBank/DDBJ databases">
        <title>Complete DNA Sequence of Pseudomonas syringae pv. actinidiae, biovar 5 (Psa5).</title>
        <authorList>
            <person name="Butler M."/>
            <person name="Taiaroa G."/>
            <person name="Sumpter N."/>
            <person name="Poulter R."/>
        </authorList>
    </citation>
    <scope>NUCLEOTIDE SEQUENCE [LARGE SCALE GENOMIC DNA]</scope>
    <source>
        <strain evidence="9 12">MAFF212063</strain>
    </source>
</reference>
<name>A0A0K8LUN9_PSESF</name>
<evidence type="ECO:0000259" key="8">
    <source>
        <dbReference type="PROSITE" id="PS51459"/>
    </source>
</evidence>
<keyword evidence="4" id="KW-0067">ATP-binding</keyword>
<dbReference type="GO" id="GO:0051302">
    <property type="term" value="P:regulation of cell division"/>
    <property type="evidence" value="ECO:0007669"/>
    <property type="project" value="TreeGrafter"/>
</dbReference>
<dbReference type="SUPFAM" id="SSF140931">
    <property type="entry name" value="Fic-like"/>
    <property type="match status" value="1"/>
</dbReference>
<dbReference type="Proteomes" id="UP000248291">
    <property type="component" value="Unassembled WGS sequence"/>
</dbReference>
<feature type="domain" description="Fido" evidence="8">
    <location>
        <begin position="51"/>
        <end position="190"/>
    </location>
</feature>
<evidence type="ECO:0000256" key="1">
    <source>
        <dbReference type="ARBA" id="ARBA00022679"/>
    </source>
</evidence>
<evidence type="ECO:0000313" key="13">
    <source>
        <dbReference type="Proteomes" id="UP000247480"/>
    </source>
</evidence>
<comment type="catalytic activity">
    <reaction evidence="7">
        <text>L-tyrosyl-[protein] + ATP = O-(5'-adenylyl)-L-tyrosyl-[protein] + diphosphate</text>
        <dbReference type="Rhea" id="RHEA:54288"/>
        <dbReference type="Rhea" id="RHEA-COMP:10136"/>
        <dbReference type="Rhea" id="RHEA-COMP:13846"/>
        <dbReference type="ChEBI" id="CHEBI:30616"/>
        <dbReference type="ChEBI" id="CHEBI:33019"/>
        <dbReference type="ChEBI" id="CHEBI:46858"/>
        <dbReference type="ChEBI" id="CHEBI:83624"/>
        <dbReference type="EC" id="2.7.7.108"/>
    </reaction>
</comment>
<dbReference type="EMBL" id="CP024712">
    <property type="protein sequence ID" value="ATV19425.1"/>
    <property type="molecule type" value="Genomic_DNA"/>
</dbReference>
<dbReference type="PANTHER" id="PTHR39560:SF1">
    <property type="entry name" value="PROTEIN ADENYLYLTRANSFERASE FIC-RELATED"/>
    <property type="match status" value="1"/>
</dbReference>
<dbReference type="Pfam" id="PF02661">
    <property type="entry name" value="Fic"/>
    <property type="match status" value="1"/>
</dbReference>
<dbReference type="RefSeq" id="WP_003380667.1">
    <property type="nucleotide sequence ID" value="NZ_AP019411.1"/>
</dbReference>
<evidence type="ECO:0000256" key="6">
    <source>
        <dbReference type="ARBA" id="ARBA00047939"/>
    </source>
</evidence>
<proteinExistence type="predicted"/>
<evidence type="ECO:0000313" key="14">
    <source>
        <dbReference type="Proteomes" id="UP000248291"/>
    </source>
</evidence>
<dbReference type="Gene3D" id="1.10.3290.10">
    <property type="entry name" value="Fido-like domain"/>
    <property type="match status" value="1"/>
</dbReference>